<dbReference type="EMBL" id="GL732730">
    <property type="protein sequence ID" value="EFX65809.1"/>
    <property type="molecule type" value="Genomic_DNA"/>
</dbReference>
<name>E9GUJ0_DAPPU</name>
<dbReference type="KEGG" id="dpx:DAPPUDRAFT_248380"/>
<organism evidence="2 3">
    <name type="scientific">Daphnia pulex</name>
    <name type="common">Water flea</name>
    <dbReference type="NCBI Taxonomy" id="6669"/>
    <lineage>
        <taxon>Eukaryota</taxon>
        <taxon>Metazoa</taxon>
        <taxon>Ecdysozoa</taxon>
        <taxon>Arthropoda</taxon>
        <taxon>Crustacea</taxon>
        <taxon>Branchiopoda</taxon>
        <taxon>Diplostraca</taxon>
        <taxon>Cladocera</taxon>
        <taxon>Anomopoda</taxon>
        <taxon>Daphniidae</taxon>
        <taxon>Daphnia</taxon>
    </lineage>
</organism>
<evidence type="ECO:0000313" key="1">
    <source>
        <dbReference type="EMBL" id="EFX65809.1"/>
    </source>
</evidence>
<evidence type="ECO:0000313" key="3">
    <source>
        <dbReference type="Proteomes" id="UP000000305"/>
    </source>
</evidence>
<reference evidence="2 3" key="1">
    <citation type="journal article" date="2011" name="Science">
        <title>The ecoresponsive genome of Daphnia pulex.</title>
        <authorList>
            <person name="Colbourne J.K."/>
            <person name="Pfrender M.E."/>
            <person name="Gilbert D."/>
            <person name="Thomas W.K."/>
            <person name="Tucker A."/>
            <person name="Oakley T.H."/>
            <person name="Tokishita S."/>
            <person name="Aerts A."/>
            <person name="Arnold G.J."/>
            <person name="Basu M.K."/>
            <person name="Bauer D.J."/>
            <person name="Caceres C.E."/>
            <person name="Carmel L."/>
            <person name="Casola C."/>
            <person name="Choi J.H."/>
            <person name="Detter J.C."/>
            <person name="Dong Q."/>
            <person name="Dusheyko S."/>
            <person name="Eads B.D."/>
            <person name="Frohlich T."/>
            <person name="Geiler-Samerotte K.A."/>
            <person name="Gerlach D."/>
            <person name="Hatcher P."/>
            <person name="Jogdeo S."/>
            <person name="Krijgsveld J."/>
            <person name="Kriventseva E.V."/>
            <person name="Kultz D."/>
            <person name="Laforsch C."/>
            <person name="Lindquist E."/>
            <person name="Lopez J."/>
            <person name="Manak J.R."/>
            <person name="Muller J."/>
            <person name="Pangilinan J."/>
            <person name="Patwardhan R.P."/>
            <person name="Pitluck S."/>
            <person name="Pritham E.J."/>
            <person name="Rechtsteiner A."/>
            <person name="Rho M."/>
            <person name="Rogozin I.B."/>
            <person name="Sakarya O."/>
            <person name="Salamov A."/>
            <person name="Schaack S."/>
            <person name="Shapiro H."/>
            <person name="Shiga Y."/>
            <person name="Skalitzky C."/>
            <person name="Smith Z."/>
            <person name="Souvorov A."/>
            <person name="Sung W."/>
            <person name="Tang Z."/>
            <person name="Tsuchiya D."/>
            <person name="Tu H."/>
            <person name="Vos H."/>
            <person name="Wang M."/>
            <person name="Wolf Y.I."/>
            <person name="Yamagata H."/>
            <person name="Yamada T."/>
            <person name="Ye Y."/>
            <person name="Shaw J.R."/>
            <person name="Andrews J."/>
            <person name="Crease T.J."/>
            <person name="Tang H."/>
            <person name="Lucas S.M."/>
            <person name="Robertson H.M."/>
            <person name="Bork P."/>
            <person name="Koonin E.V."/>
            <person name="Zdobnov E.M."/>
            <person name="Grigoriev I.V."/>
            <person name="Lynch M."/>
            <person name="Boore J.L."/>
        </authorList>
    </citation>
    <scope>NUCLEOTIDE SEQUENCE [LARGE SCALE GENOMIC DNA]</scope>
</reference>
<keyword evidence="3" id="KW-1185">Reference proteome</keyword>
<protein>
    <submittedName>
        <fullName evidence="2">Uncharacterized protein</fullName>
    </submittedName>
</protein>
<dbReference type="EMBL" id="GL732566">
    <property type="protein sequence ID" value="EFX76728.1"/>
    <property type="molecule type" value="Genomic_DNA"/>
</dbReference>
<dbReference type="KEGG" id="dpx:DAPPUDRAFT_264196"/>
<gene>
    <name evidence="2" type="ORF">DAPPUDRAFT_248380</name>
    <name evidence="1" type="ORF">DAPPUDRAFT_264196</name>
</gene>
<sequence>MDNNVVFKSKYGNFFMKEGVEDDYYVFEVRDQQQILITKDQLLPEKAVSPILNIL</sequence>
<accession>E9GUJ0</accession>
<proteinExistence type="predicted"/>
<dbReference type="HOGENOM" id="CLU_3034474_0_0_1"/>
<dbReference type="Proteomes" id="UP000000305">
    <property type="component" value="Unassembled WGS sequence"/>
</dbReference>
<evidence type="ECO:0000313" key="2">
    <source>
        <dbReference type="EMBL" id="EFX76728.1"/>
    </source>
</evidence>
<dbReference type="AlphaFoldDB" id="E9GUJ0"/>